<evidence type="ECO:0000313" key="1">
    <source>
        <dbReference type="EMBL" id="NEZ54773.1"/>
    </source>
</evidence>
<proteinExistence type="predicted"/>
<organism evidence="1 2">
    <name type="scientific">Adonisia turfae CCMR0081</name>
    <dbReference type="NCBI Taxonomy" id="2292702"/>
    <lineage>
        <taxon>Bacteria</taxon>
        <taxon>Bacillati</taxon>
        <taxon>Cyanobacteriota</taxon>
        <taxon>Adonisia</taxon>
        <taxon>Adonisia turfae</taxon>
    </lineage>
</organism>
<gene>
    <name evidence="1" type="ORF">DXZ20_03500</name>
</gene>
<reference evidence="1 2" key="1">
    <citation type="journal article" date="2020" name="Microb. Ecol.">
        <title>Ecogenomics of the Marine Benthic Filamentous Cyanobacterium Adonisia.</title>
        <authorList>
            <person name="Walter J.M."/>
            <person name="Coutinho F.H."/>
            <person name="Leomil L."/>
            <person name="Hargreaves P.I."/>
            <person name="Campeao M.E."/>
            <person name="Vieira V.V."/>
            <person name="Silva B.S."/>
            <person name="Fistarol G.O."/>
            <person name="Salomon P.S."/>
            <person name="Sawabe T."/>
            <person name="Mino S."/>
            <person name="Hosokawa M."/>
            <person name="Miyashita H."/>
            <person name="Maruyama F."/>
            <person name="van Verk M.C."/>
            <person name="Dutilh B.E."/>
            <person name="Thompson C.C."/>
            <person name="Thompson F.L."/>
        </authorList>
    </citation>
    <scope>NUCLEOTIDE SEQUENCE [LARGE SCALE GENOMIC DNA]</scope>
    <source>
        <strain evidence="1 2">CCMR0081</strain>
    </source>
</reference>
<sequence length="189" mass="21028">MSMHRSRLIRRLMMESVIALSAIGAVGMLPGMPVAAFEPVAPWQLAQSSLYSSSPGRFEIAFPTPPDVTTEDDDIEGDPVAIHIFETSSSNSQYMVAYSDLPTTFLSQGSEVVLNNLRDSFEDIDPAVLKAVEVNVQLGGHPGRRYRYSHDEGTIDMRFYLVNERAYLLFAIDDNETDVDRFISSFALL</sequence>
<evidence type="ECO:0000313" key="2">
    <source>
        <dbReference type="Proteomes" id="UP000481033"/>
    </source>
</evidence>
<dbReference type="RefSeq" id="WP_163659146.1">
    <property type="nucleotide sequence ID" value="NZ_QXHD01000003.1"/>
</dbReference>
<keyword evidence="2" id="KW-1185">Reference proteome</keyword>
<accession>A0A6M0RFZ2</accession>
<name>A0A6M0RFZ2_9CYAN</name>
<dbReference type="AlphaFoldDB" id="A0A6M0RFZ2"/>
<comment type="caution">
    <text evidence="1">The sequence shown here is derived from an EMBL/GenBank/DDBJ whole genome shotgun (WGS) entry which is preliminary data.</text>
</comment>
<dbReference type="Proteomes" id="UP000481033">
    <property type="component" value="Unassembled WGS sequence"/>
</dbReference>
<dbReference type="EMBL" id="QXHD01000003">
    <property type="protein sequence ID" value="NEZ54773.1"/>
    <property type="molecule type" value="Genomic_DNA"/>
</dbReference>
<protein>
    <submittedName>
        <fullName evidence="1">Uncharacterized protein</fullName>
    </submittedName>
</protein>